<evidence type="ECO:0000256" key="2">
    <source>
        <dbReference type="ARBA" id="ARBA00022448"/>
    </source>
</evidence>
<dbReference type="GO" id="GO:0005886">
    <property type="term" value="C:plasma membrane"/>
    <property type="evidence" value="ECO:0007669"/>
    <property type="project" value="UniProtKB-SubCell"/>
</dbReference>
<evidence type="ECO:0000256" key="5">
    <source>
        <dbReference type="ARBA" id="ARBA00022989"/>
    </source>
</evidence>
<dbReference type="PANTHER" id="PTHR43163">
    <property type="entry name" value="DIPEPTIDE TRANSPORT SYSTEM PERMEASE PROTEIN DPPB-RELATED"/>
    <property type="match status" value="1"/>
</dbReference>
<evidence type="ECO:0000256" key="4">
    <source>
        <dbReference type="ARBA" id="ARBA00022692"/>
    </source>
</evidence>
<dbReference type="GO" id="GO:0071916">
    <property type="term" value="F:dipeptide transmembrane transporter activity"/>
    <property type="evidence" value="ECO:0007669"/>
    <property type="project" value="TreeGrafter"/>
</dbReference>
<feature type="transmembrane region" description="Helical" evidence="7">
    <location>
        <begin position="177"/>
        <end position="197"/>
    </location>
</feature>
<keyword evidence="3" id="KW-1003">Cell membrane</keyword>
<comment type="similarity">
    <text evidence="7">Belongs to the binding-protein-dependent transport system permease family.</text>
</comment>
<sequence length="317" mass="34742">MATFIARRLIQTVVILFLLSILVFSIMHLLPGDPVAIMLGDQASVEEINRLRSELGLDRPVPVQYLDWLFGLFRGDLGRSIVYNEDVADLVRTRLPVSLHIGLSAFVLAVAVGVPAGIFAALKRGSWIDSLITVLANAGIAVPVFWLAILGIYLFSLKLGWLPVQGYTSPFEDFGQSLRQSLMPVVFLSLITLAQLARQTRSAMLEVLRQDYIRTARAKGLKESRVIVGHALRNALIPVVTLLGLSLAHVVGGSVFIEQVFNLPGMGRLMVQSIFGKDYIVVQSLVLIIATVVALCNLAVDIAYGLIDPRIRQSRSM</sequence>
<dbReference type="Proteomes" id="UP000243688">
    <property type="component" value="Unassembled WGS sequence"/>
</dbReference>
<protein>
    <submittedName>
        <fullName evidence="9">Peptide ABC transporter</fullName>
    </submittedName>
</protein>
<dbReference type="Pfam" id="PF19300">
    <property type="entry name" value="BPD_transp_1_N"/>
    <property type="match status" value="1"/>
</dbReference>
<dbReference type="PANTHER" id="PTHR43163:SF6">
    <property type="entry name" value="DIPEPTIDE TRANSPORT SYSTEM PERMEASE PROTEIN DPPB-RELATED"/>
    <property type="match status" value="1"/>
</dbReference>
<reference evidence="9 10" key="1">
    <citation type="submission" date="2016-12" db="EMBL/GenBank/DDBJ databases">
        <title>Candidatus Reconcilibacillus cellulovorans genome.</title>
        <authorList>
            <person name="Kolinko S."/>
            <person name="Wu Y.-W."/>
            <person name="Tachea F."/>
            <person name="Denzel E."/>
            <person name="Hiras J."/>
            <person name="Baecker N."/>
            <person name="Chan L.J."/>
            <person name="Eichorst S.A."/>
            <person name="Frey D."/>
            <person name="Adams P.D."/>
            <person name="Pray T."/>
            <person name="Tanjore D."/>
            <person name="Petzold C.J."/>
            <person name="Gladden J.M."/>
            <person name="Simmons B.A."/>
            <person name="Singer S.W."/>
        </authorList>
    </citation>
    <scope>NUCLEOTIDE SEQUENCE [LARGE SCALE GENOMIC DNA]</scope>
    <source>
        <strain evidence="9">JTherm</strain>
    </source>
</reference>
<dbReference type="SUPFAM" id="SSF161098">
    <property type="entry name" value="MetI-like"/>
    <property type="match status" value="1"/>
</dbReference>
<evidence type="ECO:0000256" key="1">
    <source>
        <dbReference type="ARBA" id="ARBA00004651"/>
    </source>
</evidence>
<dbReference type="InterPro" id="IPR000515">
    <property type="entry name" value="MetI-like"/>
</dbReference>
<evidence type="ECO:0000256" key="7">
    <source>
        <dbReference type="RuleBase" id="RU363032"/>
    </source>
</evidence>
<evidence type="ECO:0000256" key="3">
    <source>
        <dbReference type="ARBA" id="ARBA00022475"/>
    </source>
</evidence>
<proteinExistence type="inferred from homology"/>
<feature type="transmembrane region" description="Helical" evidence="7">
    <location>
        <begin position="235"/>
        <end position="261"/>
    </location>
</feature>
<feature type="transmembrane region" description="Helical" evidence="7">
    <location>
        <begin position="99"/>
        <end position="122"/>
    </location>
</feature>
<feature type="domain" description="ABC transmembrane type-1" evidence="8">
    <location>
        <begin position="95"/>
        <end position="304"/>
    </location>
</feature>
<keyword evidence="6 7" id="KW-0472">Membrane</keyword>
<dbReference type="InterPro" id="IPR045621">
    <property type="entry name" value="BPD_transp_1_N"/>
</dbReference>
<dbReference type="Pfam" id="PF00528">
    <property type="entry name" value="BPD_transp_1"/>
    <property type="match status" value="1"/>
</dbReference>
<keyword evidence="2 7" id="KW-0813">Transport</keyword>
<dbReference type="AlphaFoldDB" id="A0A2A6E2M2"/>
<dbReference type="EMBL" id="MOXJ01000006">
    <property type="protein sequence ID" value="PDO11059.1"/>
    <property type="molecule type" value="Genomic_DNA"/>
</dbReference>
<comment type="caution">
    <text evidence="9">The sequence shown here is derived from an EMBL/GenBank/DDBJ whole genome shotgun (WGS) entry which is preliminary data.</text>
</comment>
<keyword evidence="5 7" id="KW-1133">Transmembrane helix</keyword>
<dbReference type="CDD" id="cd06261">
    <property type="entry name" value="TM_PBP2"/>
    <property type="match status" value="1"/>
</dbReference>
<evidence type="ECO:0000313" key="10">
    <source>
        <dbReference type="Proteomes" id="UP000243688"/>
    </source>
</evidence>
<comment type="subcellular location">
    <subcellularLocation>
        <location evidence="1 7">Cell membrane</location>
        <topology evidence="1 7">Multi-pass membrane protein</topology>
    </subcellularLocation>
</comment>
<dbReference type="PROSITE" id="PS50928">
    <property type="entry name" value="ABC_TM1"/>
    <property type="match status" value="1"/>
</dbReference>
<name>A0A2A6E2M2_9BACL</name>
<evidence type="ECO:0000313" key="9">
    <source>
        <dbReference type="EMBL" id="PDO11059.1"/>
    </source>
</evidence>
<feature type="transmembrane region" description="Helical" evidence="7">
    <location>
        <begin position="12"/>
        <end position="30"/>
    </location>
</feature>
<feature type="transmembrane region" description="Helical" evidence="7">
    <location>
        <begin position="134"/>
        <end position="157"/>
    </location>
</feature>
<evidence type="ECO:0000256" key="6">
    <source>
        <dbReference type="ARBA" id="ARBA00023136"/>
    </source>
</evidence>
<feature type="transmembrane region" description="Helical" evidence="7">
    <location>
        <begin position="281"/>
        <end position="307"/>
    </location>
</feature>
<evidence type="ECO:0000259" key="8">
    <source>
        <dbReference type="PROSITE" id="PS50928"/>
    </source>
</evidence>
<keyword evidence="4 7" id="KW-0812">Transmembrane</keyword>
<gene>
    <name evidence="9" type="ORF">BLM47_03990</name>
</gene>
<dbReference type="Gene3D" id="1.10.3720.10">
    <property type="entry name" value="MetI-like"/>
    <property type="match status" value="1"/>
</dbReference>
<dbReference type="InterPro" id="IPR035906">
    <property type="entry name" value="MetI-like_sf"/>
</dbReference>
<organism evidence="9 10">
    <name type="scientific">Candidatus Reconcilbacillus cellulovorans</name>
    <dbReference type="NCBI Taxonomy" id="1906605"/>
    <lineage>
        <taxon>Bacteria</taxon>
        <taxon>Bacillati</taxon>
        <taxon>Bacillota</taxon>
        <taxon>Bacilli</taxon>
        <taxon>Bacillales</taxon>
        <taxon>Paenibacillaceae</taxon>
        <taxon>Candidatus Reconcilbacillus</taxon>
    </lineage>
</organism>
<accession>A0A2A6E2M2</accession>